<evidence type="ECO:0000313" key="7">
    <source>
        <dbReference type="Proteomes" id="UP000232875"/>
    </source>
</evidence>
<dbReference type="Pfam" id="PF04912">
    <property type="entry name" value="Dynamitin"/>
    <property type="match status" value="1"/>
</dbReference>
<protein>
    <recommendedName>
        <fullName evidence="5">RRM domain-containing protein</fullName>
    </recommendedName>
</protein>
<evidence type="ECO:0000256" key="3">
    <source>
        <dbReference type="PROSITE-ProRule" id="PRU00176"/>
    </source>
</evidence>
<dbReference type="InterPro" id="IPR012677">
    <property type="entry name" value="Nucleotide-bd_a/b_plait_sf"/>
</dbReference>
<evidence type="ECO:0000256" key="2">
    <source>
        <dbReference type="ARBA" id="ARBA00022490"/>
    </source>
</evidence>
<dbReference type="GO" id="GO:0005869">
    <property type="term" value="C:dynactin complex"/>
    <property type="evidence" value="ECO:0007669"/>
    <property type="project" value="InterPro"/>
</dbReference>
<evidence type="ECO:0000259" key="5">
    <source>
        <dbReference type="PROSITE" id="PS50102"/>
    </source>
</evidence>
<feature type="compositionally biased region" description="Basic and acidic residues" evidence="4">
    <location>
        <begin position="192"/>
        <end position="203"/>
    </location>
</feature>
<dbReference type="PROSITE" id="PS50102">
    <property type="entry name" value="RRM"/>
    <property type="match status" value="1"/>
</dbReference>
<dbReference type="OrthoDB" id="29523at2759"/>
<keyword evidence="7" id="KW-1185">Reference proteome</keyword>
<evidence type="ECO:0000256" key="1">
    <source>
        <dbReference type="ARBA" id="ARBA00004496"/>
    </source>
</evidence>
<dbReference type="Proteomes" id="UP000232875">
    <property type="component" value="Unassembled WGS sequence"/>
</dbReference>
<dbReference type="GO" id="GO:0007017">
    <property type="term" value="P:microtubule-based process"/>
    <property type="evidence" value="ECO:0007669"/>
    <property type="project" value="InterPro"/>
</dbReference>
<name>A0A2N1J9W6_9BASI</name>
<dbReference type="InterPro" id="IPR028133">
    <property type="entry name" value="Dynamitin"/>
</dbReference>
<dbReference type="InterPro" id="IPR000504">
    <property type="entry name" value="RRM_dom"/>
</dbReference>
<accession>A0A2N1J9W6</accession>
<dbReference type="SUPFAM" id="SSF54928">
    <property type="entry name" value="RNA-binding domain, RBD"/>
    <property type="match status" value="1"/>
</dbReference>
<dbReference type="STRING" id="2020962.A0A2N1J9W6"/>
<gene>
    <name evidence="6" type="ORF">MVES_002952</name>
</gene>
<organism evidence="6 7">
    <name type="scientific">Malassezia vespertilionis</name>
    <dbReference type="NCBI Taxonomy" id="2020962"/>
    <lineage>
        <taxon>Eukaryota</taxon>
        <taxon>Fungi</taxon>
        <taxon>Dikarya</taxon>
        <taxon>Basidiomycota</taxon>
        <taxon>Ustilaginomycotina</taxon>
        <taxon>Malasseziomycetes</taxon>
        <taxon>Malasseziales</taxon>
        <taxon>Malasseziaceae</taxon>
        <taxon>Malassezia</taxon>
    </lineage>
</organism>
<dbReference type="Gene3D" id="3.30.70.330">
    <property type="match status" value="1"/>
</dbReference>
<feature type="region of interest" description="Disordered" evidence="4">
    <location>
        <begin position="562"/>
        <end position="593"/>
    </location>
</feature>
<keyword evidence="2" id="KW-0963">Cytoplasm</keyword>
<dbReference type="GO" id="GO:0003723">
    <property type="term" value="F:RNA binding"/>
    <property type="evidence" value="ECO:0007669"/>
    <property type="project" value="UniProtKB-UniRule"/>
</dbReference>
<feature type="compositionally biased region" description="Low complexity" evidence="4">
    <location>
        <begin position="21"/>
        <end position="31"/>
    </location>
</feature>
<feature type="compositionally biased region" description="Basic and acidic residues" evidence="4">
    <location>
        <begin position="34"/>
        <end position="43"/>
    </location>
</feature>
<feature type="region of interest" description="Disordered" evidence="4">
    <location>
        <begin position="1"/>
        <end position="43"/>
    </location>
</feature>
<keyword evidence="3" id="KW-0694">RNA-binding</keyword>
<comment type="subcellular location">
    <subcellularLocation>
        <location evidence="1">Cytoplasm</location>
    </subcellularLocation>
</comment>
<dbReference type="InterPro" id="IPR035979">
    <property type="entry name" value="RBD_domain_sf"/>
</dbReference>
<reference evidence="6 7" key="1">
    <citation type="submission" date="2017-10" db="EMBL/GenBank/DDBJ databases">
        <title>A novel species of cold-tolerant Malassezia isolated from bats.</title>
        <authorList>
            <person name="Lorch J.M."/>
            <person name="Palmer J.M."/>
            <person name="Vanderwolf K.J."/>
            <person name="Schmidt K.Z."/>
            <person name="Verant M.L."/>
            <person name="Weller T.J."/>
            <person name="Blehert D.S."/>
        </authorList>
    </citation>
    <scope>NUCLEOTIDE SEQUENCE [LARGE SCALE GENOMIC DNA]</scope>
    <source>
        <strain evidence="6 7">NWHC:44797-103</strain>
    </source>
</reference>
<feature type="region of interest" description="Disordered" evidence="4">
    <location>
        <begin position="161"/>
        <end position="208"/>
    </location>
</feature>
<dbReference type="GO" id="GO:0005737">
    <property type="term" value="C:cytoplasm"/>
    <property type="evidence" value="ECO:0007669"/>
    <property type="project" value="UniProtKB-SubCell"/>
</dbReference>
<dbReference type="EMBL" id="KZ454992">
    <property type="protein sequence ID" value="PKI83335.1"/>
    <property type="molecule type" value="Genomic_DNA"/>
</dbReference>
<proteinExistence type="predicted"/>
<feature type="domain" description="RRM" evidence="5">
    <location>
        <begin position="58"/>
        <end position="162"/>
    </location>
</feature>
<dbReference type="PANTHER" id="PTHR15346">
    <property type="entry name" value="DYNACTIN SUBUNIT"/>
    <property type="match status" value="1"/>
</dbReference>
<dbReference type="AlphaFoldDB" id="A0A2N1J9W6"/>
<dbReference type="Pfam" id="PF00076">
    <property type="entry name" value="RRM_1"/>
    <property type="match status" value="1"/>
</dbReference>
<sequence>MMEDLMRPIGQQDELSRRRSPSPTQRSDSPPLHLARDNDRSMRWNEKARNERGLQPMRDVILLGLDVDVDAEKLRTLITSLADQVGARLAVPPQDVTVIRDRNTGMSKGFGFAKFETLEDAKRFVTVHAPFISNAEHWLGPAPGDTDGKIRRKRIKVDYSNSERPQGGVSYYEQHNAPGCKEQQKRRTRRTRGGEHEQVDTKNENPGLRDASAFPTSMLLLTNVDRELRAAEIGTALYNLPLAPLAVPIANALASALAQLDQILVVRDRATYRSMSHAVAVFKDMDAARAVLDTMRNTTIFPDGIVLGGQRVRTSFADPIVFEEADPYDPTCAPWTYTDAEQRIWRYENERLGLEMWDAKTYTPASSSAMTTPASTPRSSISTDILSSSVEQERKSSIDGVLTTLITLPPPHAALRGINFGDKERLVCLLCQRQFKNAELLARHATESGLHRTNLDDEHACRAGAARVQANQYMHIKENAAVPFFAPHKHPGTTATRKIPSQSAELRRLALQPMGWNVGATDSVLNPTTLSFITRANAEPWAPMHVQRAPVSTMYPPYDTAPDVYESVTSPRTAPLHDTYSDDSDDESEGPNNAIERAALDPHAAKQHFRQADPIVPEYTGQETSLARLLRLQQETQELETALAERGQATERANAAQLLAHLTALQVRIGENDASLVPMDSAETAALIRELDAPSSPGARSGKPVRDAFSGFDARLAQLEHMLGTPDVVEHITPMLETLRRLESQMSLLTQAKHMDAIVHRAKLAASELERTAEVRKRLMKEDGASAESLAHLDELYALQSRIEPLLPLAPALLSRLQTLAPLHASAADAASTMASVERESSTQRTQITQVREMLMNATKTARIT</sequence>
<evidence type="ECO:0000256" key="4">
    <source>
        <dbReference type="SAM" id="MobiDB-lite"/>
    </source>
</evidence>
<evidence type="ECO:0000313" key="6">
    <source>
        <dbReference type="EMBL" id="PKI83335.1"/>
    </source>
</evidence>